<evidence type="ECO:0000313" key="1">
    <source>
        <dbReference type="EMBL" id="DAD34671.1"/>
    </source>
</evidence>
<dbReference type="Proteomes" id="UP000607653">
    <property type="component" value="Unassembled WGS sequence"/>
</dbReference>
<accession>A0A822YSY1</accession>
<dbReference type="AlphaFoldDB" id="A0A822YSY1"/>
<gene>
    <name evidence="1" type="ORF">HUJ06_005312</name>
</gene>
<dbReference type="EMBL" id="DUZY01000004">
    <property type="protein sequence ID" value="DAD34671.1"/>
    <property type="molecule type" value="Genomic_DNA"/>
</dbReference>
<name>A0A822YSY1_NELNU</name>
<sequence length="69" mass="7674">MHNSHASLRHCVLSHPFAVFILVKLAEIPLLLKELRMVVPTIESVFMGNIVRRADHTAPMCALEASLVV</sequence>
<reference evidence="1 2" key="1">
    <citation type="journal article" date="2020" name="Mol. Biol. Evol.">
        <title>Distinct Expression and Methylation Patterns for Genes with Different Fates following a Single Whole-Genome Duplication in Flowering Plants.</title>
        <authorList>
            <person name="Shi T."/>
            <person name="Rahmani R.S."/>
            <person name="Gugger P.F."/>
            <person name="Wang M."/>
            <person name="Li H."/>
            <person name="Zhang Y."/>
            <person name="Li Z."/>
            <person name="Wang Q."/>
            <person name="Van de Peer Y."/>
            <person name="Marchal K."/>
            <person name="Chen J."/>
        </authorList>
    </citation>
    <scope>NUCLEOTIDE SEQUENCE [LARGE SCALE GENOMIC DNA]</scope>
    <source>
        <tissue evidence="1">Leaf</tissue>
    </source>
</reference>
<protein>
    <submittedName>
        <fullName evidence="1">Uncharacterized protein</fullName>
    </submittedName>
</protein>
<comment type="caution">
    <text evidence="1">The sequence shown here is derived from an EMBL/GenBank/DDBJ whole genome shotgun (WGS) entry which is preliminary data.</text>
</comment>
<proteinExistence type="predicted"/>
<organism evidence="1 2">
    <name type="scientific">Nelumbo nucifera</name>
    <name type="common">Sacred lotus</name>
    <dbReference type="NCBI Taxonomy" id="4432"/>
    <lineage>
        <taxon>Eukaryota</taxon>
        <taxon>Viridiplantae</taxon>
        <taxon>Streptophyta</taxon>
        <taxon>Embryophyta</taxon>
        <taxon>Tracheophyta</taxon>
        <taxon>Spermatophyta</taxon>
        <taxon>Magnoliopsida</taxon>
        <taxon>Proteales</taxon>
        <taxon>Nelumbonaceae</taxon>
        <taxon>Nelumbo</taxon>
    </lineage>
</organism>
<evidence type="ECO:0000313" key="2">
    <source>
        <dbReference type="Proteomes" id="UP000607653"/>
    </source>
</evidence>
<keyword evidence="2" id="KW-1185">Reference proteome</keyword>